<feature type="region of interest" description="Disordered" evidence="1">
    <location>
        <begin position="329"/>
        <end position="348"/>
    </location>
</feature>
<feature type="region of interest" description="Disordered" evidence="1">
    <location>
        <begin position="1"/>
        <end position="57"/>
    </location>
</feature>
<feature type="compositionally biased region" description="Basic and acidic residues" evidence="1">
    <location>
        <begin position="727"/>
        <end position="738"/>
    </location>
</feature>
<comment type="caution">
    <text evidence="2">The sequence shown here is derived from an EMBL/GenBank/DDBJ whole genome shotgun (WGS) entry which is preliminary data.</text>
</comment>
<reference evidence="2 3" key="1">
    <citation type="submission" date="2018-08" db="EMBL/GenBank/DDBJ databases">
        <title>Draft genome of the lignicolous fungus Coniochaeta pulveracea.</title>
        <authorList>
            <person name="Borstlap C.J."/>
            <person name="De Witt R.N."/>
            <person name="Botha A."/>
            <person name="Volschenk H."/>
        </authorList>
    </citation>
    <scope>NUCLEOTIDE SEQUENCE [LARGE SCALE GENOMIC DNA]</scope>
    <source>
        <strain evidence="2 3">CAB683</strain>
    </source>
</reference>
<name>A0A420YG53_9PEZI</name>
<feature type="region of interest" description="Disordered" evidence="1">
    <location>
        <begin position="356"/>
        <end position="609"/>
    </location>
</feature>
<feature type="region of interest" description="Disordered" evidence="1">
    <location>
        <begin position="1100"/>
        <end position="1126"/>
    </location>
</feature>
<dbReference type="STRING" id="177199.A0A420YG53"/>
<sequence>MMASESTQDIDRSNEATVTTETEPTIKIDSDSAQDVDSGQAHVNGDAASTAAGDEIDNKAISDIVDDLVNSAEVSISGGSDTEASRSSKLKDEDKQHGRTSSTVRKPISFKAVSVNKTFLAAKGATSNTPAKTGDKSPIISGLAPASGSSSAATARPRLVAKTGSGLVAKSAMNGDKRSAPDPNAVWNKNRPAPPPEPKKFTDEELKKYGIHMASRLQSDAGDSKGHANWADIDDDDDDGDYLETITWKDGTKITIPHPEEQPPTPATAPTPAAPTPPPTQSLVAAPQVVAKETTVVEKPKSPAPGPPPVRGLPSGKGLVLHKGAVEKPTLVAKPPAPPTPAKSPWAPIPKVEKASPIVPDLPAPQHGGSRFMGKEASAARGMTPPPPKEIAPDDFHRSPWGQGPGAPNRELYNAHSGRYEPVQDRRGSAYRHDQHPRQGPAAVLQRGAVVHETTGPAEPSSAFQTSRISDAHVPFGRRRGSSNVSGGSGAMFRHQQPPFGPPEIMGARRESFNAPNDHPAPSINILSPAGQGSAQYQQAGPHPHNNHNWQQQPPHLSPALASSVPHHSQPPTTFHQQTQHSHDPAAMEIPNPSQPAGPQPPVQAAAHIVTEQDIELQKRLMQERRELAMKRRLEQEAKEEAERRERIRIKLEALGPPPESRSSKQIAKRDDGAQVPASTPAAGSQSQQSQGTVTTTGAPQSVTDELKKQDQAPVRSQPEVQLHPQHPTDRSTRKPDPLPRGLPPAQHQPGGLPSQEDSESRESRSRSQGHAHGHPHPSWPTSTSQPQQDNRYGTWNARQLSNSNVWGSPNNDRSLGNGTFNPDLSRLPDGPLAAGAPPSKHDPGPIAPPSGGRLPTAPAARPAPIAPPNRQLPFQRSEQPSRNVQVNSWTEAIRAKDAAMSQELMARRDAQEQELRARGLDPSEVTAPIKDTWRPTKLTDDGRRKTEKMQQSYHATKAPGWGSAPEQPVSPSELQSLAGYPQAQLPPQSVISSSVDPSSDAILHSTVAVAPHPRSSSRFFPSPRDVRHEAAAVSDYHHRSSSPSPPPPDMVGHPAFDGDVARPHVHLPPAKPRVCLPPAPTPAAGPQHPAFGWANPTPYKESESATTHAVPRQGQRRLSHETATTGSWQRRFDTLLHQGRTPLSPPRPSVPVIPASRSSLEHPQYTRSATVSLPIVGRGLFKNLPPDNDGSPTSKDMAEDCFEEQEMGSVPPVRLPKQAPQSAWHPYPAPKPLVRKLMVTSTSRDIPRFDPDMTGTGMGLRLSFPGMTETKNITIPFSRTPSNPRSRRGGRHSSQTQRGGKGRDREASRSYSNDQSSAPPSSGSSSRGRGGYRSQRDYVPRHQGTAAIST</sequence>
<dbReference type="Proteomes" id="UP000275385">
    <property type="component" value="Unassembled WGS sequence"/>
</dbReference>
<feature type="compositionally biased region" description="Low complexity" evidence="1">
    <location>
        <begin position="678"/>
        <end position="699"/>
    </location>
</feature>
<feature type="compositionally biased region" description="Low complexity" evidence="1">
    <location>
        <begin position="1311"/>
        <end position="1328"/>
    </location>
</feature>
<feature type="compositionally biased region" description="Low complexity" evidence="1">
    <location>
        <begin position="987"/>
        <end position="1001"/>
    </location>
</feature>
<feature type="region of interest" description="Disordered" evidence="1">
    <location>
        <begin position="1246"/>
        <end position="1351"/>
    </location>
</feature>
<feature type="compositionally biased region" description="Low complexity" evidence="1">
    <location>
        <begin position="530"/>
        <end position="541"/>
    </location>
</feature>
<evidence type="ECO:0000256" key="1">
    <source>
        <dbReference type="SAM" id="MobiDB-lite"/>
    </source>
</evidence>
<feature type="compositionally biased region" description="Basic and acidic residues" evidence="1">
    <location>
        <begin position="1025"/>
        <end position="1039"/>
    </location>
</feature>
<proteinExistence type="predicted"/>
<evidence type="ECO:0000313" key="2">
    <source>
        <dbReference type="EMBL" id="RKU46841.1"/>
    </source>
</evidence>
<feature type="compositionally biased region" description="Low complexity" evidence="1">
    <location>
        <begin position="566"/>
        <end position="580"/>
    </location>
</feature>
<feature type="compositionally biased region" description="Basic and acidic residues" evidence="1">
    <location>
        <begin position="932"/>
        <end position="949"/>
    </location>
</feature>
<feature type="region of interest" description="Disordered" evidence="1">
    <location>
        <begin position="1205"/>
        <end position="1229"/>
    </location>
</feature>
<feature type="compositionally biased region" description="Polar residues" evidence="1">
    <location>
        <begin position="1270"/>
        <end position="1285"/>
    </location>
</feature>
<feature type="compositionally biased region" description="Pro residues" evidence="1">
    <location>
        <begin position="593"/>
        <end position="602"/>
    </location>
</feature>
<feature type="compositionally biased region" description="Polar residues" evidence="1">
    <location>
        <begin position="780"/>
        <end position="823"/>
    </location>
</feature>
<feature type="region of interest" description="Disordered" evidence="1">
    <location>
        <begin position="649"/>
        <end position="889"/>
    </location>
</feature>
<feature type="compositionally biased region" description="Basic and acidic residues" evidence="1">
    <location>
        <begin position="83"/>
        <end position="97"/>
    </location>
</feature>
<feature type="region of interest" description="Disordered" evidence="1">
    <location>
        <begin position="125"/>
        <end position="317"/>
    </location>
</feature>
<protein>
    <submittedName>
        <fullName evidence="2">Uncharacterized protein</fullName>
    </submittedName>
</protein>
<dbReference type="EMBL" id="QVQW01000012">
    <property type="protein sequence ID" value="RKU46841.1"/>
    <property type="molecule type" value="Genomic_DNA"/>
</dbReference>
<feature type="compositionally biased region" description="Acidic residues" evidence="1">
    <location>
        <begin position="232"/>
        <end position="242"/>
    </location>
</feature>
<feature type="compositionally biased region" description="Pro residues" evidence="1">
    <location>
        <begin position="262"/>
        <end position="280"/>
    </location>
</feature>
<feature type="compositionally biased region" description="Low complexity" evidence="1">
    <location>
        <begin position="141"/>
        <end position="155"/>
    </location>
</feature>
<feature type="compositionally biased region" description="Basic and acidic residues" evidence="1">
    <location>
        <begin position="197"/>
        <end position="208"/>
    </location>
</feature>
<feature type="compositionally biased region" description="Pro residues" evidence="1">
    <location>
        <begin position="302"/>
        <end position="311"/>
    </location>
</feature>
<feature type="region of interest" description="Disordered" evidence="1">
    <location>
        <begin position="74"/>
        <end position="107"/>
    </location>
</feature>
<feature type="compositionally biased region" description="Polar residues" evidence="1">
    <location>
        <begin position="873"/>
        <end position="889"/>
    </location>
</feature>
<evidence type="ECO:0000313" key="3">
    <source>
        <dbReference type="Proteomes" id="UP000275385"/>
    </source>
</evidence>
<organism evidence="2 3">
    <name type="scientific">Coniochaeta pulveracea</name>
    <dbReference type="NCBI Taxonomy" id="177199"/>
    <lineage>
        <taxon>Eukaryota</taxon>
        <taxon>Fungi</taxon>
        <taxon>Dikarya</taxon>
        <taxon>Ascomycota</taxon>
        <taxon>Pezizomycotina</taxon>
        <taxon>Sordariomycetes</taxon>
        <taxon>Sordariomycetidae</taxon>
        <taxon>Coniochaetales</taxon>
        <taxon>Coniochaetaceae</taxon>
        <taxon>Coniochaeta</taxon>
    </lineage>
</organism>
<gene>
    <name evidence="2" type="ORF">DL546_008095</name>
</gene>
<feature type="compositionally biased region" description="Low complexity" evidence="1">
    <location>
        <begin position="1014"/>
        <end position="1024"/>
    </location>
</feature>
<dbReference type="OrthoDB" id="5416983at2759"/>
<accession>A0A420YG53</accession>
<feature type="compositionally biased region" description="Basic and acidic residues" evidence="1">
    <location>
        <begin position="909"/>
        <end position="922"/>
    </location>
</feature>
<keyword evidence="3" id="KW-1185">Reference proteome</keyword>
<feature type="region of interest" description="Disordered" evidence="1">
    <location>
        <begin position="909"/>
        <end position="1058"/>
    </location>
</feature>
<feature type="compositionally biased region" description="Basic and acidic residues" evidence="1">
    <location>
        <begin position="418"/>
        <end position="437"/>
    </location>
</feature>
<feature type="compositionally biased region" description="Low complexity" evidence="1">
    <location>
        <begin position="828"/>
        <end position="839"/>
    </location>
</feature>